<keyword evidence="7" id="KW-1185">Reference proteome</keyword>
<dbReference type="PRINTS" id="PR00455">
    <property type="entry name" value="HTHTETR"/>
</dbReference>
<evidence type="ECO:0000256" key="2">
    <source>
        <dbReference type="ARBA" id="ARBA00023125"/>
    </source>
</evidence>
<dbReference type="Proteomes" id="UP000309128">
    <property type="component" value="Unassembled WGS sequence"/>
</dbReference>
<comment type="caution">
    <text evidence="6">The sequence shown here is derived from an EMBL/GenBank/DDBJ whole genome shotgun (WGS) entry which is preliminary data.</text>
</comment>
<gene>
    <name evidence="6" type="ORF">ETD86_15925</name>
</gene>
<name>A0A5S4FKW7_9ACTN</name>
<dbReference type="PANTHER" id="PTHR47506">
    <property type="entry name" value="TRANSCRIPTIONAL REGULATORY PROTEIN"/>
    <property type="match status" value="1"/>
</dbReference>
<keyword evidence="2 4" id="KW-0238">DNA-binding</keyword>
<feature type="DNA-binding region" description="H-T-H motif" evidence="4">
    <location>
        <begin position="61"/>
        <end position="80"/>
    </location>
</feature>
<dbReference type="Gene3D" id="1.10.357.10">
    <property type="entry name" value="Tetracycline Repressor, domain 2"/>
    <property type="match status" value="1"/>
</dbReference>
<keyword evidence="3" id="KW-0804">Transcription</keyword>
<dbReference type="InterPro" id="IPR011075">
    <property type="entry name" value="TetR_C"/>
</dbReference>
<evidence type="ECO:0000259" key="5">
    <source>
        <dbReference type="PROSITE" id="PS50977"/>
    </source>
</evidence>
<dbReference type="PROSITE" id="PS50977">
    <property type="entry name" value="HTH_TETR_2"/>
    <property type="match status" value="1"/>
</dbReference>
<dbReference type="SUPFAM" id="SSF46689">
    <property type="entry name" value="Homeodomain-like"/>
    <property type="match status" value="1"/>
</dbReference>
<dbReference type="Pfam" id="PF00440">
    <property type="entry name" value="TetR_N"/>
    <property type="match status" value="1"/>
</dbReference>
<sequence>MPFLTNRPVCLRLGLRVDRSVWYRQRVTAETLEGRRPSAARTRVLVTAARLFYREGVHTVGIDRIIAEAEVAKATFYKHFPSKDDLVRAYVTAESSRQRAAVATVDTGSSREKLMAIFAFMCEFGAGPTYRGCPFVNTAAEYPDPDHPVRQAIAEHRRWTRDLYRDLLADDGHPDAERTADILLLLRDGLVVGFDLDDPATTRAAVQEALARVLAA</sequence>
<evidence type="ECO:0000256" key="3">
    <source>
        <dbReference type="ARBA" id="ARBA00023163"/>
    </source>
</evidence>
<keyword evidence="1" id="KW-0805">Transcription regulation</keyword>
<evidence type="ECO:0000256" key="1">
    <source>
        <dbReference type="ARBA" id="ARBA00023015"/>
    </source>
</evidence>
<evidence type="ECO:0000256" key="4">
    <source>
        <dbReference type="PROSITE-ProRule" id="PRU00335"/>
    </source>
</evidence>
<dbReference type="SUPFAM" id="SSF48498">
    <property type="entry name" value="Tetracyclin repressor-like, C-terminal domain"/>
    <property type="match status" value="1"/>
</dbReference>
<evidence type="ECO:0000313" key="7">
    <source>
        <dbReference type="Proteomes" id="UP000309128"/>
    </source>
</evidence>
<dbReference type="InterPro" id="IPR009057">
    <property type="entry name" value="Homeodomain-like_sf"/>
</dbReference>
<accession>A0A5S4FKW7</accession>
<reference evidence="6 7" key="1">
    <citation type="submission" date="2019-05" db="EMBL/GenBank/DDBJ databases">
        <title>Draft genome sequence of Nonomuraea turkmeniaca DSM 43926.</title>
        <authorList>
            <person name="Saricaoglu S."/>
            <person name="Isik K."/>
        </authorList>
    </citation>
    <scope>NUCLEOTIDE SEQUENCE [LARGE SCALE GENOMIC DNA]</scope>
    <source>
        <strain evidence="6 7">DSM 43926</strain>
    </source>
</reference>
<dbReference type="Pfam" id="PF16925">
    <property type="entry name" value="TetR_C_13"/>
    <property type="match status" value="1"/>
</dbReference>
<organism evidence="6 7">
    <name type="scientific">Nonomuraea turkmeniaca</name>
    <dbReference type="NCBI Taxonomy" id="103838"/>
    <lineage>
        <taxon>Bacteria</taxon>
        <taxon>Bacillati</taxon>
        <taxon>Actinomycetota</taxon>
        <taxon>Actinomycetes</taxon>
        <taxon>Streptosporangiales</taxon>
        <taxon>Streptosporangiaceae</taxon>
        <taxon>Nonomuraea</taxon>
    </lineage>
</organism>
<dbReference type="GO" id="GO:0003677">
    <property type="term" value="F:DNA binding"/>
    <property type="evidence" value="ECO:0007669"/>
    <property type="project" value="UniProtKB-UniRule"/>
</dbReference>
<dbReference type="InterPro" id="IPR036271">
    <property type="entry name" value="Tet_transcr_reg_TetR-rel_C_sf"/>
</dbReference>
<feature type="domain" description="HTH tetR-type" evidence="5">
    <location>
        <begin position="38"/>
        <end position="98"/>
    </location>
</feature>
<dbReference type="OrthoDB" id="4214267at2"/>
<dbReference type="AlphaFoldDB" id="A0A5S4FKW7"/>
<proteinExistence type="predicted"/>
<protein>
    <submittedName>
        <fullName evidence="6">TetR/AcrR family transcriptional regulator</fullName>
    </submittedName>
</protein>
<dbReference type="EMBL" id="VCKY01000045">
    <property type="protein sequence ID" value="TMR21283.1"/>
    <property type="molecule type" value="Genomic_DNA"/>
</dbReference>
<dbReference type="PANTHER" id="PTHR47506:SF1">
    <property type="entry name" value="HTH-TYPE TRANSCRIPTIONAL REGULATOR YJDC"/>
    <property type="match status" value="1"/>
</dbReference>
<evidence type="ECO:0000313" key="6">
    <source>
        <dbReference type="EMBL" id="TMR21283.1"/>
    </source>
</evidence>
<dbReference type="InterPro" id="IPR001647">
    <property type="entry name" value="HTH_TetR"/>
</dbReference>